<gene>
    <name evidence="2" type="ORF">GCM10011383_25130</name>
</gene>
<protein>
    <recommendedName>
        <fullName evidence="4">DUF3823 domain-containing protein</fullName>
    </recommendedName>
</protein>
<dbReference type="EMBL" id="BMHT01000004">
    <property type="protein sequence ID" value="GGF12949.1"/>
    <property type="molecule type" value="Genomic_DNA"/>
</dbReference>
<proteinExistence type="predicted"/>
<feature type="chain" id="PRO_5045164592" description="DUF3823 domain-containing protein" evidence="1">
    <location>
        <begin position="27"/>
        <end position="182"/>
    </location>
</feature>
<organism evidence="2 3">
    <name type="scientific">Hymenobacter cavernae</name>
    <dbReference type="NCBI Taxonomy" id="2044852"/>
    <lineage>
        <taxon>Bacteria</taxon>
        <taxon>Pseudomonadati</taxon>
        <taxon>Bacteroidota</taxon>
        <taxon>Cytophagia</taxon>
        <taxon>Cytophagales</taxon>
        <taxon>Hymenobacteraceae</taxon>
        <taxon>Hymenobacter</taxon>
    </lineage>
</organism>
<sequence length="182" mass="20221">MTNFSTPLRLLGLAFLVLLASLTVSSCITAPDYSDTPSIDFKRITKERYVTGSGTFDSVKVTISFKDGDGDLGLSNDETNSPYQEKNTDGTANRFYNNYFFQAQILRNGEYKDTILNGIPYDSRYPLLNTSGRAEPLKGELTLSQEVFAGTFPTGSKVRYKVSIVDRALHESNTILTDPIQF</sequence>
<evidence type="ECO:0000313" key="2">
    <source>
        <dbReference type="EMBL" id="GGF12949.1"/>
    </source>
</evidence>
<accession>A0ABQ1U8W3</accession>
<dbReference type="RefSeq" id="WP_188814352.1">
    <property type="nucleotide sequence ID" value="NZ_BMHT01000004.1"/>
</dbReference>
<keyword evidence="3" id="KW-1185">Reference proteome</keyword>
<reference evidence="3" key="1">
    <citation type="journal article" date="2019" name="Int. J. Syst. Evol. Microbiol.">
        <title>The Global Catalogue of Microorganisms (GCM) 10K type strain sequencing project: providing services to taxonomists for standard genome sequencing and annotation.</title>
        <authorList>
            <consortium name="The Broad Institute Genomics Platform"/>
            <consortium name="The Broad Institute Genome Sequencing Center for Infectious Disease"/>
            <person name="Wu L."/>
            <person name="Ma J."/>
        </authorList>
    </citation>
    <scope>NUCLEOTIDE SEQUENCE [LARGE SCALE GENOMIC DNA]</scope>
    <source>
        <strain evidence="3">CGMCC 1.15197</strain>
    </source>
</reference>
<name>A0ABQ1U8W3_9BACT</name>
<evidence type="ECO:0000256" key="1">
    <source>
        <dbReference type="SAM" id="SignalP"/>
    </source>
</evidence>
<feature type="signal peptide" evidence="1">
    <location>
        <begin position="1"/>
        <end position="26"/>
    </location>
</feature>
<comment type="caution">
    <text evidence="2">The sequence shown here is derived from an EMBL/GenBank/DDBJ whole genome shotgun (WGS) entry which is preliminary data.</text>
</comment>
<evidence type="ECO:0008006" key="4">
    <source>
        <dbReference type="Google" id="ProtNLM"/>
    </source>
</evidence>
<dbReference type="Proteomes" id="UP000632273">
    <property type="component" value="Unassembled WGS sequence"/>
</dbReference>
<keyword evidence="1" id="KW-0732">Signal</keyword>
<evidence type="ECO:0000313" key="3">
    <source>
        <dbReference type="Proteomes" id="UP000632273"/>
    </source>
</evidence>